<dbReference type="RefSeq" id="WP_189629076.1">
    <property type="nucleotide sequence ID" value="NZ_BNAG01000001.1"/>
</dbReference>
<organism evidence="1 2">
    <name type="scientific">Roseivirga thermotolerans</name>
    <dbReference type="NCBI Taxonomy" id="1758176"/>
    <lineage>
        <taxon>Bacteria</taxon>
        <taxon>Pseudomonadati</taxon>
        <taxon>Bacteroidota</taxon>
        <taxon>Cytophagia</taxon>
        <taxon>Cytophagales</taxon>
        <taxon>Roseivirgaceae</taxon>
        <taxon>Roseivirga</taxon>
    </lineage>
</organism>
<reference evidence="2" key="1">
    <citation type="journal article" date="2019" name="Int. J. Syst. Evol. Microbiol.">
        <title>The Global Catalogue of Microorganisms (GCM) 10K type strain sequencing project: providing services to taxonomists for standard genome sequencing and annotation.</title>
        <authorList>
            <consortium name="The Broad Institute Genomics Platform"/>
            <consortium name="The Broad Institute Genome Sequencing Center for Infectious Disease"/>
            <person name="Wu L."/>
            <person name="Ma J."/>
        </authorList>
    </citation>
    <scope>NUCLEOTIDE SEQUENCE [LARGE SCALE GENOMIC DNA]</scope>
    <source>
        <strain evidence="2">CGMCC 1.15111</strain>
    </source>
</reference>
<dbReference type="Proteomes" id="UP000658258">
    <property type="component" value="Unassembled WGS sequence"/>
</dbReference>
<comment type="caution">
    <text evidence="1">The sequence shown here is derived from an EMBL/GenBank/DDBJ whole genome shotgun (WGS) entry which is preliminary data.</text>
</comment>
<sequence length="129" mass="14591">MSNKQELTARSKELKDAIDEQINTFKDRVEKYGKVGLWIGGGLVAVYLLSKIFDSEDEQEEAEVEPESREVLLVEKVPKSKVLVPESKSNFLSDTIKEQAIIFLLGLAAEQLRSFLKNINAKDAEEDFE</sequence>
<gene>
    <name evidence="1" type="ORF">GCM10011340_09930</name>
</gene>
<evidence type="ECO:0000313" key="1">
    <source>
        <dbReference type="EMBL" id="GHE56961.1"/>
    </source>
</evidence>
<proteinExistence type="predicted"/>
<dbReference type="EMBL" id="BNAG01000001">
    <property type="protein sequence ID" value="GHE56961.1"/>
    <property type="molecule type" value="Genomic_DNA"/>
</dbReference>
<name>A0ABQ3I234_9BACT</name>
<evidence type="ECO:0000313" key="2">
    <source>
        <dbReference type="Proteomes" id="UP000658258"/>
    </source>
</evidence>
<keyword evidence="2" id="KW-1185">Reference proteome</keyword>
<protein>
    <submittedName>
        <fullName evidence="1">Uncharacterized protein</fullName>
    </submittedName>
</protein>
<accession>A0ABQ3I234</accession>